<keyword evidence="3" id="KW-1185">Reference proteome</keyword>
<dbReference type="EMBL" id="JACCDF010000010">
    <property type="protein sequence ID" value="NYS61415.1"/>
    <property type="molecule type" value="Genomic_DNA"/>
</dbReference>
<dbReference type="Proteomes" id="UP000586119">
    <property type="component" value="Unassembled WGS sequence"/>
</dbReference>
<evidence type="ECO:0000313" key="2">
    <source>
        <dbReference type="EMBL" id="NYS61415.1"/>
    </source>
</evidence>
<feature type="transmembrane region" description="Helical" evidence="1">
    <location>
        <begin position="125"/>
        <end position="145"/>
    </location>
</feature>
<feature type="transmembrane region" description="Helical" evidence="1">
    <location>
        <begin position="97"/>
        <end position="119"/>
    </location>
</feature>
<sequence length="159" mass="17460">MALASCALSTADLYRDATVVGYSATGLRVEVQADAGCERCQKGGGCGAGLLKRSRHWQVDVPVVNDLGAKKRLALDVLFPLGSHVRIRMPRRSLMRLALWVYALPLLAAMTCVGLLSAVEMTSRWNAPALFFATLIAVTVALKFMNRRDVERFRPRLVN</sequence>
<proteinExistence type="predicted"/>
<dbReference type="RefSeq" id="WP_179930745.1">
    <property type="nucleotide sequence ID" value="NZ_JACCDF010000010.1"/>
</dbReference>
<protein>
    <submittedName>
        <fullName evidence="2">SoxR reducing system RseC family protein</fullName>
    </submittedName>
</protein>
<organism evidence="2 3">
    <name type="scientific">Vreelandella salicampi</name>
    <dbReference type="NCBI Taxonomy" id="1449798"/>
    <lineage>
        <taxon>Bacteria</taxon>
        <taxon>Pseudomonadati</taxon>
        <taxon>Pseudomonadota</taxon>
        <taxon>Gammaproteobacteria</taxon>
        <taxon>Oceanospirillales</taxon>
        <taxon>Halomonadaceae</taxon>
        <taxon>Vreelandella</taxon>
    </lineage>
</organism>
<evidence type="ECO:0000256" key="1">
    <source>
        <dbReference type="SAM" id="Phobius"/>
    </source>
</evidence>
<dbReference type="AlphaFoldDB" id="A0A7Z0LM45"/>
<keyword evidence="1" id="KW-1133">Transmembrane helix</keyword>
<accession>A0A7Z0LM45</accession>
<gene>
    <name evidence="2" type="ORF">HZS81_11690</name>
</gene>
<dbReference type="Pfam" id="PF04246">
    <property type="entry name" value="RseC_MucC"/>
    <property type="match status" value="1"/>
</dbReference>
<name>A0A7Z0LM45_9GAMM</name>
<keyword evidence="1" id="KW-0812">Transmembrane</keyword>
<reference evidence="2 3" key="1">
    <citation type="journal article" date="2015" name="Int. J. Syst. Evol. Microbiol.">
        <title>Halomonas salicampi sp. nov., a halotolerant and alkalitolerant bacterium isolated from a saltern soil.</title>
        <authorList>
            <person name="Lee J.C."/>
            <person name="Kim Y.S."/>
            <person name="Yun B.S."/>
            <person name="Whang K.S."/>
        </authorList>
    </citation>
    <scope>NUCLEOTIDE SEQUENCE [LARGE SCALE GENOMIC DNA]</scope>
    <source>
        <strain evidence="2 3">BH103</strain>
    </source>
</reference>
<evidence type="ECO:0000313" key="3">
    <source>
        <dbReference type="Proteomes" id="UP000586119"/>
    </source>
</evidence>
<keyword evidence="1" id="KW-0472">Membrane</keyword>
<comment type="caution">
    <text evidence="2">The sequence shown here is derived from an EMBL/GenBank/DDBJ whole genome shotgun (WGS) entry which is preliminary data.</text>
</comment>